<feature type="domain" description="ABC transporter" evidence="6">
    <location>
        <begin position="431"/>
        <end position="757"/>
    </location>
</feature>
<evidence type="ECO:0000313" key="9">
    <source>
        <dbReference type="Proteomes" id="UP000719412"/>
    </source>
</evidence>
<gene>
    <name evidence="8" type="ORF">GEV33_009405</name>
</gene>
<dbReference type="InterPro" id="IPR017871">
    <property type="entry name" value="ABC_transporter-like_CS"/>
</dbReference>
<dbReference type="EMBL" id="JABDTM020025322">
    <property type="protein sequence ID" value="KAH0813387.1"/>
    <property type="molecule type" value="Genomic_DNA"/>
</dbReference>
<dbReference type="Proteomes" id="UP000719412">
    <property type="component" value="Unassembled WGS sequence"/>
</dbReference>
<keyword evidence="4" id="KW-0067">ATP-binding</keyword>
<dbReference type="PROSITE" id="PS50893">
    <property type="entry name" value="ABC_TRANSPORTER_2"/>
    <property type="match status" value="2"/>
</dbReference>
<keyword evidence="2" id="KW-0677">Repeat</keyword>
<dbReference type="InterPro" id="IPR036397">
    <property type="entry name" value="RNaseH_sf"/>
</dbReference>
<dbReference type="InterPro" id="IPR012337">
    <property type="entry name" value="RNaseH-like_sf"/>
</dbReference>
<dbReference type="CDD" id="cd03263">
    <property type="entry name" value="ABC_subfamily_A"/>
    <property type="match status" value="1"/>
</dbReference>
<sequence>MRETGIQWNNIIQSGSGGEDDITMGNVLLMLIVDTVIFMLLTLYIENVKPGEYGIAKPYNFFLPNVKRWFNKTFGESDATSRTTILDEETENEKNICIQINKLCKKYNTTVAVENLSMNIRENEITVLLGHNGAGKTTTMSILTGMINATKGNVIINGKDIKKETDEVRKNTGLCPQHNLLFLDLTVREHLKFLAMLKGLDNIDHEIEDLLVKLGLNEKANSMACTLSGGMKRKLCLGMALIGDSKVLILDEPTSGMDAESRRKIWNLLLECRKTKTILISTHFMEEADILGDRIAIMANGSLQCYDTPMRLKIKYNTGYHLSLMLTSKRYLDVMSREISKQVPGTHLVRENSDTVVYLLPLSEKSKYRTVLELLEKNKVQWNIATLGLNITTLNDVFLKAKDEIDQKNEEVYENGNVYSNNEDPQLSLSLHVYGKTKVYYGGNQSSDATVLKMRELYSEAVLREGGIPVLEEDVAKGIIGTGIANIAFYKQHMVAAAEFNDTNGEILVNSMYSKNALHGVPLSINLATNAIVKALFNESFSITISNTPLKPPYTEFSPSELSVINVTSIWFILMPLRKISISEGAKPTSISKAEYSEKIGYCPQEDCLNYYLTGRELLYVIANIKGYSNEGADKIIKALLNRFDLNKYADKPCLEYSGGNKRKLNCCIAFLGSPSVILLDEPTSGVDPASRRNFWNTFSYFKNHLETSFLLCSHSMEECENLCDEYQNGYKLIIKLNNSSGDTAPIKNCLKSELDAILQEEYGTQSSAMGEVECSSFVLDILVPSPGVPAILITVLSPWMGEMGDAPGTHGVHLDDDVGIASSECWADPIFAGTTAKNIARAAGAGAGVMNDTGYRIVAIGMVMNFHMTFPSTPTMLMIEFPRTMVLRGLVIIPIVSCKISEAIVRGVIPQFEFKPPPPKQTQEELFGSFVVYCWYLGLRTILTPDEPEAFHRGRSRSYTVKITRHEKASQIPTPAISHRPFLCSLVFHCNWKTAPRVYTPNFGQTNSRFQILRMSHDDSGHFGFDKSYDLVSSQYWFKGMRLFVRKYVDNCLNCHPLDKTPVPFHTVHIDHLGPFVKTKTINTQLFLIKDAFTKFILLYPVKSTKSKLAIKCLQDMIKVFGVPRRIVCDRGRSFTSEEFQEFCGSIQTKIHFNAVATPRGNGQVERYNRTVLDSLATMGADLDDNCWDENIHNVQLD</sequence>
<dbReference type="PROSITE" id="PS50994">
    <property type="entry name" value="INTEGRASE"/>
    <property type="match status" value="1"/>
</dbReference>
<proteinExistence type="predicted"/>
<feature type="domain" description="ABC transporter" evidence="6">
    <location>
        <begin position="98"/>
        <end position="325"/>
    </location>
</feature>
<evidence type="ECO:0000259" key="7">
    <source>
        <dbReference type="PROSITE" id="PS50994"/>
    </source>
</evidence>
<accession>A0A8J6HFE4</accession>
<evidence type="ECO:0000256" key="5">
    <source>
        <dbReference type="SAM" id="Phobius"/>
    </source>
</evidence>
<feature type="transmembrane region" description="Helical" evidence="5">
    <location>
        <begin position="27"/>
        <end position="45"/>
    </location>
</feature>
<evidence type="ECO:0000313" key="8">
    <source>
        <dbReference type="EMBL" id="KAH0813387.1"/>
    </source>
</evidence>
<dbReference type="SUPFAM" id="SSF52540">
    <property type="entry name" value="P-loop containing nucleoside triphosphate hydrolases"/>
    <property type="match status" value="2"/>
</dbReference>
<name>A0A8J6HFE4_TENMO</name>
<keyword evidence="1" id="KW-0813">Transport</keyword>
<dbReference type="GO" id="GO:0140359">
    <property type="term" value="F:ABC-type transporter activity"/>
    <property type="evidence" value="ECO:0007669"/>
    <property type="project" value="InterPro"/>
</dbReference>
<dbReference type="AlphaFoldDB" id="A0A8J6HFE4"/>
<dbReference type="InterPro" id="IPR003439">
    <property type="entry name" value="ABC_transporter-like_ATP-bd"/>
</dbReference>
<dbReference type="Gene3D" id="1.10.340.70">
    <property type="match status" value="1"/>
</dbReference>
<evidence type="ECO:0000256" key="1">
    <source>
        <dbReference type="ARBA" id="ARBA00022448"/>
    </source>
</evidence>
<dbReference type="Gene3D" id="3.30.420.10">
    <property type="entry name" value="Ribonuclease H-like superfamily/Ribonuclease H"/>
    <property type="match status" value="1"/>
</dbReference>
<dbReference type="InterPro" id="IPR041588">
    <property type="entry name" value="Integrase_H2C2"/>
</dbReference>
<dbReference type="Gene3D" id="3.40.50.300">
    <property type="entry name" value="P-loop containing nucleotide triphosphate hydrolases"/>
    <property type="match status" value="2"/>
</dbReference>
<dbReference type="Pfam" id="PF00005">
    <property type="entry name" value="ABC_tran"/>
    <property type="match status" value="2"/>
</dbReference>
<dbReference type="InterPro" id="IPR027417">
    <property type="entry name" value="P-loop_NTPase"/>
</dbReference>
<dbReference type="PROSITE" id="PS00211">
    <property type="entry name" value="ABC_TRANSPORTER_1"/>
    <property type="match status" value="1"/>
</dbReference>
<dbReference type="SUPFAM" id="SSF53098">
    <property type="entry name" value="Ribonuclease H-like"/>
    <property type="match status" value="1"/>
</dbReference>
<dbReference type="SMART" id="SM00382">
    <property type="entry name" value="AAA"/>
    <property type="match status" value="1"/>
</dbReference>
<dbReference type="GO" id="GO:0005524">
    <property type="term" value="F:ATP binding"/>
    <property type="evidence" value="ECO:0007669"/>
    <property type="project" value="UniProtKB-KW"/>
</dbReference>
<dbReference type="GO" id="GO:0016020">
    <property type="term" value="C:membrane"/>
    <property type="evidence" value="ECO:0007669"/>
    <property type="project" value="InterPro"/>
</dbReference>
<dbReference type="PANTHER" id="PTHR19229:SF36">
    <property type="entry name" value="ATP-BINDING CASSETTE SUB-FAMILY A MEMBER 2"/>
    <property type="match status" value="1"/>
</dbReference>
<dbReference type="GO" id="GO:0003676">
    <property type="term" value="F:nucleic acid binding"/>
    <property type="evidence" value="ECO:0007669"/>
    <property type="project" value="InterPro"/>
</dbReference>
<keyword evidence="5" id="KW-1133">Transmembrane helix</keyword>
<reference evidence="8" key="1">
    <citation type="journal article" date="2020" name="J Insects Food Feed">
        <title>The yellow mealworm (Tenebrio molitor) genome: a resource for the emerging insects as food and feed industry.</title>
        <authorList>
            <person name="Eriksson T."/>
            <person name="Andere A."/>
            <person name="Kelstrup H."/>
            <person name="Emery V."/>
            <person name="Picard C."/>
        </authorList>
    </citation>
    <scope>NUCLEOTIDE SEQUENCE</scope>
    <source>
        <strain evidence="8">Stoneville</strain>
        <tissue evidence="8">Whole head</tissue>
    </source>
</reference>
<keyword evidence="9" id="KW-1185">Reference proteome</keyword>
<dbReference type="InterPro" id="IPR001584">
    <property type="entry name" value="Integrase_cat-core"/>
</dbReference>
<evidence type="ECO:0000259" key="6">
    <source>
        <dbReference type="PROSITE" id="PS50893"/>
    </source>
</evidence>
<protein>
    <submittedName>
        <fullName evidence="8">Uncharacterized protein</fullName>
    </submittedName>
</protein>
<comment type="caution">
    <text evidence="8">The sequence shown here is derived from an EMBL/GenBank/DDBJ whole genome shotgun (WGS) entry which is preliminary data.</text>
</comment>
<feature type="domain" description="Integrase catalytic" evidence="7">
    <location>
        <begin position="1061"/>
        <end position="1199"/>
    </location>
</feature>
<keyword evidence="5" id="KW-0472">Membrane</keyword>
<dbReference type="Pfam" id="PF17921">
    <property type="entry name" value="Integrase_H2C2"/>
    <property type="match status" value="1"/>
</dbReference>
<evidence type="ECO:0000256" key="3">
    <source>
        <dbReference type="ARBA" id="ARBA00022741"/>
    </source>
</evidence>
<reference evidence="8" key="2">
    <citation type="submission" date="2021-08" db="EMBL/GenBank/DDBJ databases">
        <authorList>
            <person name="Eriksson T."/>
        </authorList>
    </citation>
    <scope>NUCLEOTIDE SEQUENCE</scope>
    <source>
        <strain evidence="8">Stoneville</strain>
        <tissue evidence="8">Whole head</tissue>
    </source>
</reference>
<dbReference type="InterPro" id="IPR003593">
    <property type="entry name" value="AAA+_ATPase"/>
</dbReference>
<dbReference type="Pfam" id="PF00665">
    <property type="entry name" value="rve"/>
    <property type="match status" value="1"/>
</dbReference>
<keyword evidence="3" id="KW-0547">Nucleotide-binding</keyword>
<dbReference type="PANTHER" id="PTHR19229">
    <property type="entry name" value="ATP-BINDING CASSETTE TRANSPORTER SUBFAMILY A ABCA"/>
    <property type="match status" value="1"/>
</dbReference>
<dbReference type="GO" id="GO:0005319">
    <property type="term" value="F:lipid transporter activity"/>
    <property type="evidence" value="ECO:0007669"/>
    <property type="project" value="TreeGrafter"/>
</dbReference>
<organism evidence="8 9">
    <name type="scientific">Tenebrio molitor</name>
    <name type="common">Yellow mealworm beetle</name>
    <dbReference type="NCBI Taxonomy" id="7067"/>
    <lineage>
        <taxon>Eukaryota</taxon>
        <taxon>Metazoa</taxon>
        <taxon>Ecdysozoa</taxon>
        <taxon>Arthropoda</taxon>
        <taxon>Hexapoda</taxon>
        <taxon>Insecta</taxon>
        <taxon>Pterygota</taxon>
        <taxon>Neoptera</taxon>
        <taxon>Endopterygota</taxon>
        <taxon>Coleoptera</taxon>
        <taxon>Polyphaga</taxon>
        <taxon>Cucujiformia</taxon>
        <taxon>Tenebrionidae</taxon>
        <taxon>Tenebrio</taxon>
    </lineage>
</organism>
<keyword evidence="5" id="KW-0812">Transmembrane</keyword>
<dbReference type="InterPro" id="IPR026082">
    <property type="entry name" value="ABCA"/>
</dbReference>
<dbReference type="GO" id="GO:0015074">
    <property type="term" value="P:DNA integration"/>
    <property type="evidence" value="ECO:0007669"/>
    <property type="project" value="InterPro"/>
</dbReference>
<evidence type="ECO:0000256" key="4">
    <source>
        <dbReference type="ARBA" id="ARBA00022840"/>
    </source>
</evidence>
<evidence type="ECO:0000256" key="2">
    <source>
        <dbReference type="ARBA" id="ARBA00022737"/>
    </source>
</evidence>
<dbReference type="GO" id="GO:0016887">
    <property type="term" value="F:ATP hydrolysis activity"/>
    <property type="evidence" value="ECO:0007669"/>
    <property type="project" value="InterPro"/>
</dbReference>
<dbReference type="FunFam" id="3.40.50.300:FF:000933">
    <property type="entry name" value="ABC transporter A family member 7"/>
    <property type="match status" value="1"/>
</dbReference>